<evidence type="ECO:0000256" key="14">
    <source>
        <dbReference type="SAM" id="Coils"/>
    </source>
</evidence>
<dbReference type="Pfam" id="PF02518">
    <property type="entry name" value="HATPase_c"/>
    <property type="match status" value="1"/>
</dbReference>
<protein>
    <recommendedName>
        <fullName evidence="3">histidine kinase</fullName>
        <ecNumber evidence="3">2.7.13.3</ecNumber>
    </recommendedName>
</protein>
<dbReference type="SMART" id="SM00388">
    <property type="entry name" value="HisKA"/>
    <property type="match status" value="1"/>
</dbReference>
<comment type="subcellular location">
    <subcellularLocation>
        <location evidence="2">Cell membrane</location>
        <topology evidence="2">Multi-pass membrane protein</topology>
    </subcellularLocation>
</comment>
<dbReference type="PANTHER" id="PTHR45528">
    <property type="entry name" value="SENSOR HISTIDINE KINASE CPXA"/>
    <property type="match status" value="1"/>
</dbReference>
<keyword evidence="9 18" id="KW-0418">Kinase</keyword>
<dbReference type="PROSITE" id="PS50885">
    <property type="entry name" value="HAMP"/>
    <property type="match status" value="1"/>
</dbReference>
<dbReference type="SMART" id="SM00387">
    <property type="entry name" value="HATPase_c"/>
    <property type="match status" value="1"/>
</dbReference>
<dbReference type="Pfam" id="PF00512">
    <property type="entry name" value="HisKA"/>
    <property type="match status" value="1"/>
</dbReference>
<dbReference type="Gene3D" id="6.10.340.10">
    <property type="match status" value="1"/>
</dbReference>
<keyword evidence="19" id="KW-1185">Reference proteome</keyword>
<feature type="transmembrane region" description="Helical" evidence="15">
    <location>
        <begin position="158"/>
        <end position="180"/>
    </location>
</feature>
<feature type="transmembrane region" description="Helical" evidence="15">
    <location>
        <begin position="12"/>
        <end position="36"/>
    </location>
</feature>
<reference evidence="18 19" key="1">
    <citation type="submission" date="2021-04" db="EMBL/GenBank/DDBJ databases">
        <authorList>
            <person name="Rakotoarivonina H."/>
        </authorList>
    </citation>
    <scope>NUCLEOTIDE SEQUENCE [LARGE SCALE GENOMIC DNA]</scope>
    <source>
        <strain evidence="18 19">XE</strain>
    </source>
</reference>
<proteinExistence type="predicted"/>
<feature type="domain" description="Histidine kinase" evidence="16">
    <location>
        <begin position="254"/>
        <end position="470"/>
    </location>
</feature>
<evidence type="ECO:0000256" key="6">
    <source>
        <dbReference type="ARBA" id="ARBA00022679"/>
    </source>
</evidence>
<dbReference type="RefSeq" id="WP_213483938.1">
    <property type="nucleotide sequence ID" value="NZ_CAJRAY010000026.1"/>
</dbReference>
<keyword evidence="11 15" id="KW-1133">Transmembrane helix</keyword>
<dbReference type="SMART" id="SM00304">
    <property type="entry name" value="HAMP"/>
    <property type="match status" value="1"/>
</dbReference>
<dbReference type="SUPFAM" id="SSF158472">
    <property type="entry name" value="HAMP domain-like"/>
    <property type="match status" value="1"/>
</dbReference>
<gene>
    <name evidence="18" type="primary">txxe 1502-gtcS2</name>
    <name evidence="18" type="ORF">TXXE_06550</name>
</gene>
<keyword evidence="6 18" id="KW-0808">Transferase</keyword>
<evidence type="ECO:0000256" key="3">
    <source>
        <dbReference type="ARBA" id="ARBA00012438"/>
    </source>
</evidence>
<keyword evidence="7 15" id="KW-0812">Transmembrane</keyword>
<dbReference type="EC" id="2.7.13.3" evidence="3"/>
<evidence type="ECO:0000256" key="12">
    <source>
        <dbReference type="ARBA" id="ARBA00023012"/>
    </source>
</evidence>
<evidence type="ECO:0000256" key="5">
    <source>
        <dbReference type="ARBA" id="ARBA00022553"/>
    </source>
</evidence>
<dbReference type="SUPFAM" id="SSF55874">
    <property type="entry name" value="ATPase domain of HSP90 chaperone/DNA topoisomerase II/histidine kinase"/>
    <property type="match status" value="1"/>
</dbReference>
<dbReference type="Gene3D" id="3.30.565.10">
    <property type="entry name" value="Histidine kinase-like ATPase, C-terminal domain"/>
    <property type="match status" value="1"/>
</dbReference>
<dbReference type="CDD" id="cd06225">
    <property type="entry name" value="HAMP"/>
    <property type="match status" value="1"/>
</dbReference>
<evidence type="ECO:0000313" key="18">
    <source>
        <dbReference type="EMBL" id="CAG5082928.1"/>
    </source>
</evidence>
<evidence type="ECO:0000256" key="10">
    <source>
        <dbReference type="ARBA" id="ARBA00022840"/>
    </source>
</evidence>
<dbReference type="Pfam" id="PF00672">
    <property type="entry name" value="HAMP"/>
    <property type="match status" value="1"/>
</dbReference>
<evidence type="ECO:0000256" key="15">
    <source>
        <dbReference type="SAM" id="Phobius"/>
    </source>
</evidence>
<keyword evidence="8" id="KW-0547">Nucleotide-binding</keyword>
<keyword evidence="14" id="KW-0175">Coiled coil</keyword>
<evidence type="ECO:0000256" key="4">
    <source>
        <dbReference type="ARBA" id="ARBA00022475"/>
    </source>
</evidence>
<dbReference type="Gene3D" id="1.10.287.130">
    <property type="match status" value="1"/>
</dbReference>
<dbReference type="InterPro" id="IPR036097">
    <property type="entry name" value="HisK_dim/P_sf"/>
</dbReference>
<comment type="caution">
    <text evidence="18">The sequence shown here is derived from an EMBL/GenBank/DDBJ whole genome shotgun (WGS) entry which is preliminary data.</text>
</comment>
<accession>A0ABM8V2H7</accession>
<dbReference type="InterPro" id="IPR004358">
    <property type="entry name" value="Sig_transdc_His_kin-like_C"/>
</dbReference>
<keyword evidence="13 15" id="KW-0472">Membrane</keyword>
<keyword evidence="4" id="KW-1003">Cell membrane</keyword>
<keyword evidence="5" id="KW-0597">Phosphoprotein</keyword>
<dbReference type="CDD" id="cd00082">
    <property type="entry name" value="HisKA"/>
    <property type="match status" value="1"/>
</dbReference>
<evidence type="ECO:0000256" key="11">
    <source>
        <dbReference type="ARBA" id="ARBA00022989"/>
    </source>
</evidence>
<dbReference type="Proteomes" id="UP000681526">
    <property type="component" value="Unassembled WGS sequence"/>
</dbReference>
<evidence type="ECO:0000256" key="8">
    <source>
        <dbReference type="ARBA" id="ARBA00022741"/>
    </source>
</evidence>
<comment type="catalytic activity">
    <reaction evidence="1">
        <text>ATP + protein L-histidine = ADP + protein N-phospho-L-histidine.</text>
        <dbReference type="EC" id="2.7.13.3"/>
    </reaction>
</comment>
<evidence type="ECO:0000256" key="7">
    <source>
        <dbReference type="ARBA" id="ARBA00022692"/>
    </source>
</evidence>
<evidence type="ECO:0000313" key="19">
    <source>
        <dbReference type="Proteomes" id="UP000681526"/>
    </source>
</evidence>
<evidence type="ECO:0000256" key="13">
    <source>
        <dbReference type="ARBA" id="ARBA00023136"/>
    </source>
</evidence>
<name>A0ABM8V2H7_THEXY</name>
<feature type="domain" description="HAMP" evidence="17">
    <location>
        <begin position="187"/>
        <end position="239"/>
    </location>
</feature>
<evidence type="ECO:0000256" key="1">
    <source>
        <dbReference type="ARBA" id="ARBA00000085"/>
    </source>
</evidence>
<evidence type="ECO:0000259" key="16">
    <source>
        <dbReference type="PROSITE" id="PS50109"/>
    </source>
</evidence>
<dbReference type="SUPFAM" id="SSF47384">
    <property type="entry name" value="Homodimeric domain of signal transducing histidine kinase"/>
    <property type="match status" value="1"/>
</dbReference>
<dbReference type="InterPro" id="IPR003594">
    <property type="entry name" value="HATPase_dom"/>
</dbReference>
<organism evidence="18 19">
    <name type="scientific">Thermobacillus xylanilyticus</name>
    <dbReference type="NCBI Taxonomy" id="76633"/>
    <lineage>
        <taxon>Bacteria</taxon>
        <taxon>Bacillati</taxon>
        <taxon>Bacillota</taxon>
        <taxon>Bacilli</taxon>
        <taxon>Bacillales</taxon>
        <taxon>Paenibacillaceae</taxon>
        <taxon>Thermobacillus</taxon>
    </lineage>
</organism>
<keyword evidence="12" id="KW-0902">Two-component regulatory system</keyword>
<dbReference type="InterPro" id="IPR036890">
    <property type="entry name" value="HATPase_C_sf"/>
</dbReference>
<dbReference type="InterPro" id="IPR003661">
    <property type="entry name" value="HisK_dim/P_dom"/>
</dbReference>
<dbReference type="InterPro" id="IPR005467">
    <property type="entry name" value="His_kinase_dom"/>
</dbReference>
<dbReference type="PANTHER" id="PTHR45528:SF1">
    <property type="entry name" value="SENSOR HISTIDINE KINASE CPXA"/>
    <property type="match status" value="1"/>
</dbReference>
<feature type="coiled-coil region" evidence="14">
    <location>
        <begin position="220"/>
        <end position="250"/>
    </location>
</feature>
<dbReference type="InterPro" id="IPR003660">
    <property type="entry name" value="HAMP_dom"/>
</dbReference>
<dbReference type="InterPro" id="IPR050398">
    <property type="entry name" value="HssS/ArlS-like"/>
</dbReference>
<keyword evidence="10" id="KW-0067">ATP-binding</keyword>
<dbReference type="GO" id="GO:0004673">
    <property type="term" value="F:protein histidine kinase activity"/>
    <property type="evidence" value="ECO:0007669"/>
    <property type="project" value="UniProtKB-EC"/>
</dbReference>
<evidence type="ECO:0000259" key="17">
    <source>
        <dbReference type="PROSITE" id="PS50885"/>
    </source>
</evidence>
<dbReference type="CDD" id="cd00075">
    <property type="entry name" value="HATPase"/>
    <property type="match status" value="1"/>
</dbReference>
<dbReference type="PRINTS" id="PR00344">
    <property type="entry name" value="BCTRLSENSOR"/>
</dbReference>
<dbReference type="PROSITE" id="PS50109">
    <property type="entry name" value="HIS_KIN"/>
    <property type="match status" value="1"/>
</dbReference>
<evidence type="ECO:0000256" key="9">
    <source>
        <dbReference type="ARBA" id="ARBA00022777"/>
    </source>
</evidence>
<dbReference type="EMBL" id="CAJRAY010000026">
    <property type="protein sequence ID" value="CAG5082928.1"/>
    <property type="molecule type" value="Genomic_DNA"/>
</dbReference>
<evidence type="ECO:0000256" key="2">
    <source>
        <dbReference type="ARBA" id="ARBA00004651"/>
    </source>
</evidence>
<sequence>MRRKPRKLSGMLLRSYILFSLSLGVSFIVLLLFFVARTNARMPAEDMSLLQAHAIARPDQADIRTDAIEAVDGWVEILDEQLRILEVRGEKRDGAAAGYTERELNALFHDTDDNPFYASIAPFHTNDGERRYVLVRLPKQHVRTDVVLSEMTAANWNIFWIALAETGALFVLLFGLNVYVYSRLTAVRLTNPLGAIAAGIRSISDGRYHERLRVEANYELAQIQESFNKMAEKLEQAEADNRRMAESKQRMLVHISHDLRTPITTIRGYAEALQHGVIKDEAARQRTLSLIHGKTKLVSELIDDVFELAKLEVPDYPVAKTTCDLAEFTREMAVDHYDLFEEKGMVFECDIPADELPVPIHAKLLYRAISNLLANALKYNQPGTHVRLSLIDGPGEVRLEVADNGIGIPAELRARVFEAFVRGDAARKSDGGSGLGLTIARHIAEKHGGRLELDSGGRWTRFVLTLPKAGETAASMGGISAAERRR</sequence>